<organism evidence="2 3">
    <name type="scientific">Ganoderma sinense ZZ0214-1</name>
    <dbReference type="NCBI Taxonomy" id="1077348"/>
    <lineage>
        <taxon>Eukaryota</taxon>
        <taxon>Fungi</taxon>
        <taxon>Dikarya</taxon>
        <taxon>Basidiomycota</taxon>
        <taxon>Agaricomycotina</taxon>
        <taxon>Agaricomycetes</taxon>
        <taxon>Polyporales</taxon>
        <taxon>Polyporaceae</taxon>
        <taxon>Ganoderma</taxon>
    </lineage>
</organism>
<dbReference type="Proteomes" id="UP000230002">
    <property type="component" value="Unassembled WGS sequence"/>
</dbReference>
<protein>
    <submittedName>
        <fullName evidence="2">Uncharacterized protein</fullName>
    </submittedName>
</protein>
<proteinExistence type="predicted"/>
<reference evidence="2 3" key="1">
    <citation type="journal article" date="2015" name="Sci. Rep.">
        <title>Chromosome-level genome map provides insights into diverse defense mechanisms in the medicinal fungus Ganoderma sinense.</title>
        <authorList>
            <person name="Zhu Y."/>
            <person name="Xu J."/>
            <person name="Sun C."/>
            <person name="Zhou S."/>
            <person name="Xu H."/>
            <person name="Nelson D.R."/>
            <person name="Qian J."/>
            <person name="Song J."/>
            <person name="Luo H."/>
            <person name="Xiang L."/>
            <person name="Li Y."/>
            <person name="Xu Z."/>
            <person name="Ji A."/>
            <person name="Wang L."/>
            <person name="Lu S."/>
            <person name="Hayward A."/>
            <person name="Sun W."/>
            <person name="Li X."/>
            <person name="Schwartz D.C."/>
            <person name="Wang Y."/>
            <person name="Chen S."/>
        </authorList>
    </citation>
    <scope>NUCLEOTIDE SEQUENCE [LARGE SCALE GENOMIC DNA]</scope>
    <source>
        <strain evidence="2 3">ZZ0214-1</strain>
    </source>
</reference>
<dbReference type="AlphaFoldDB" id="A0A2G8SEQ3"/>
<keyword evidence="3" id="KW-1185">Reference proteome</keyword>
<feature type="compositionally biased region" description="Basic residues" evidence="1">
    <location>
        <begin position="67"/>
        <end position="78"/>
    </location>
</feature>
<comment type="caution">
    <text evidence="2">The sequence shown here is derived from an EMBL/GenBank/DDBJ whole genome shotgun (WGS) entry which is preliminary data.</text>
</comment>
<evidence type="ECO:0000313" key="3">
    <source>
        <dbReference type="Proteomes" id="UP000230002"/>
    </source>
</evidence>
<dbReference type="EMBL" id="AYKW01000011">
    <property type="protein sequence ID" value="PIL32252.1"/>
    <property type="molecule type" value="Genomic_DNA"/>
</dbReference>
<evidence type="ECO:0000256" key="1">
    <source>
        <dbReference type="SAM" id="MobiDB-lite"/>
    </source>
</evidence>
<accession>A0A2G8SEQ3</accession>
<evidence type="ECO:0000313" key="2">
    <source>
        <dbReference type="EMBL" id="PIL32252.1"/>
    </source>
</evidence>
<name>A0A2G8SEQ3_9APHY</name>
<gene>
    <name evidence="2" type="ORF">GSI_05497</name>
</gene>
<feature type="region of interest" description="Disordered" evidence="1">
    <location>
        <begin position="62"/>
        <end position="96"/>
    </location>
</feature>
<sequence length="96" mass="11160">MEEGEGEDEHHLPRIPPELMVAMHILREEEKKLNIDEEMTNRWRGLYGVPGSDAVEDAEKELAKEAKTKKRNQPKRRERAPSAAVIERRSKSQRKS</sequence>